<dbReference type="PROSITE" id="PS00018">
    <property type="entry name" value="EF_HAND_1"/>
    <property type="match status" value="1"/>
</dbReference>
<reference evidence="3 4" key="1">
    <citation type="submission" date="2020-11" db="EMBL/GenBank/DDBJ databases">
        <title>Kefir isolates.</title>
        <authorList>
            <person name="Marcisauskas S."/>
            <person name="Kim Y."/>
            <person name="Blasche S."/>
        </authorList>
    </citation>
    <scope>NUCLEOTIDE SEQUENCE [LARGE SCALE GENOMIC DNA]</scope>
    <source>
        <strain evidence="3 4">OG2</strain>
    </source>
</reference>
<protein>
    <submittedName>
        <fullName evidence="3">Uncharacterized protein</fullName>
    </submittedName>
</protein>
<evidence type="ECO:0000256" key="1">
    <source>
        <dbReference type="SAM" id="MobiDB-lite"/>
    </source>
</evidence>
<dbReference type="AlphaFoldDB" id="A0A9P6VWR7"/>
<keyword evidence="4" id="KW-1185">Reference proteome</keyword>
<gene>
    <name evidence="3" type="ORF">C6P45_002811</name>
</gene>
<feature type="chain" id="PRO_5040411768" evidence="2">
    <location>
        <begin position="19"/>
        <end position="199"/>
    </location>
</feature>
<dbReference type="EMBL" id="PUHR01000272">
    <property type="protein sequence ID" value="KAG0656002.1"/>
    <property type="molecule type" value="Genomic_DNA"/>
</dbReference>
<accession>A0A9P6VWR7</accession>
<dbReference type="InterPro" id="IPR018247">
    <property type="entry name" value="EF_Hand_1_Ca_BS"/>
</dbReference>
<evidence type="ECO:0000256" key="2">
    <source>
        <dbReference type="SAM" id="SignalP"/>
    </source>
</evidence>
<dbReference type="Proteomes" id="UP000750334">
    <property type="component" value="Unassembled WGS sequence"/>
</dbReference>
<evidence type="ECO:0000313" key="4">
    <source>
        <dbReference type="Proteomes" id="UP000750334"/>
    </source>
</evidence>
<comment type="caution">
    <text evidence="3">The sequence shown here is derived from an EMBL/GenBank/DDBJ whole genome shotgun (WGS) entry which is preliminary data.</text>
</comment>
<sequence length="199" mass="22042">MFTVAIILQLILSYSSLANPIPSGVSKNVDESGDGNSTDDDNDGDITFDDLVLCVLFAVYAWFAIGLLITCCFMKCDCCCGGGECSSFEKCHCNFIPFVSPCNRNNKFLNFRQCPSPTRVTTSQQGLNFRMTGNIKNPYYDRYNMDIPYLPQRVSNDSETNEMSPSVDSDPVSRLNVAISSKNDDLDDNDLGNQNLTEV</sequence>
<proteinExistence type="predicted"/>
<feature type="region of interest" description="Disordered" evidence="1">
    <location>
        <begin position="179"/>
        <end position="199"/>
    </location>
</feature>
<evidence type="ECO:0000313" key="3">
    <source>
        <dbReference type="EMBL" id="KAG0656002.1"/>
    </source>
</evidence>
<organism evidence="3 4">
    <name type="scientific">Maudiozyma exigua</name>
    <name type="common">Yeast</name>
    <name type="synonym">Kazachstania exigua</name>
    <dbReference type="NCBI Taxonomy" id="34358"/>
    <lineage>
        <taxon>Eukaryota</taxon>
        <taxon>Fungi</taxon>
        <taxon>Dikarya</taxon>
        <taxon>Ascomycota</taxon>
        <taxon>Saccharomycotina</taxon>
        <taxon>Saccharomycetes</taxon>
        <taxon>Saccharomycetales</taxon>
        <taxon>Saccharomycetaceae</taxon>
        <taxon>Maudiozyma</taxon>
    </lineage>
</organism>
<feature type="signal peptide" evidence="2">
    <location>
        <begin position="1"/>
        <end position="18"/>
    </location>
</feature>
<name>A0A9P6VWR7_MAUEX</name>
<keyword evidence="2" id="KW-0732">Signal</keyword>